<dbReference type="InterPro" id="IPR007813">
    <property type="entry name" value="PilN"/>
</dbReference>
<evidence type="ECO:0000256" key="1">
    <source>
        <dbReference type="SAM" id="Coils"/>
    </source>
</evidence>
<reference evidence="3" key="1">
    <citation type="journal article" date="2020" name="Microorganisms">
        <title>Complete Genome of a Member of a New Bacterial Lineage in the Microgenomates Group Reveals an Unusual Nucleotide Composition Disparity Between Two Strands of DNA and Limited Metabolic Potential.</title>
        <authorList>
            <person name="Kadnikov V.V."/>
            <person name="Mardanov A.V."/>
            <person name="Beletsky A.V."/>
            <person name="Karnachuk O.V."/>
            <person name="Ravin N.V."/>
        </authorList>
    </citation>
    <scope>NUCLEOTIDE SEQUENCE [LARGE SCALE GENOMIC DNA]</scope>
</reference>
<dbReference type="PANTHER" id="PTHR40278">
    <property type="entry name" value="DNA UTILIZATION PROTEIN HOFN"/>
    <property type="match status" value="1"/>
</dbReference>
<dbReference type="Pfam" id="PF05137">
    <property type="entry name" value="PilN"/>
    <property type="match status" value="1"/>
</dbReference>
<feature type="coiled-coil region" evidence="1">
    <location>
        <begin position="70"/>
        <end position="97"/>
    </location>
</feature>
<dbReference type="InterPro" id="IPR052534">
    <property type="entry name" value="Extracell_DNA_Util/SecSys_Comp"/>
</dbReference>
<keyword evidence="1" id="KW-0175">Coiled coil</keyword>
<gene>
    <name evidence="2" type="ORF">MICH65_0273</name>
</gene>
<dbReference type="EMBL" id="CP047901">
    <property type="protein sequence ID" value="QHO63254.1"/>
    <property type="molecule type" value="Genomic_DNA"/>
</dbReference>
<sequence length="195" mass="21535">MPARGSFFTKVNLLPQDDFERSFVGKTLRWSLSAGKSIVILTEFVVILAFLSRFKLDRDLNDLNEEVIYKQAVVESYAATENEMRALQDRLDVIDQADSDTLGASESLAKLMANTPLDVRYERVDLSRTSMTLIGMAGSERGFAALLNSIRQSGDWTQISLGDIEFSQRQGGVIFTINGKASVNNKTQGGIGTNE</sequence>
<dbReference type="AlphaFoldDB" id="A0A857N5J7"/>
<evidence type="ECO:0000313" key="2">
    <source>
        <dbReference type="EMBL" id="QHO63254.1"/>
    </source>
</evidence>
<dbReference type="PANTHER" id="PTHR40278:SF1">
    <property type="entry name" value="DNA UTILIZATION PROTEIN HOFN"/>
    <property type="match status" value="1"/>
</dbReference>
<protein>
    <submittedName>
        <fullName evidence="2">Uncharacterized protein</fullName>
    </submittedName>
</protein>
<dbReference type="Proteomes" id="UP000463983">
    <property type="component" value="Chromosome"/>
</dbReference>
<dbReference type="KEGG" id="caqa:MICH65_0273"/>
<evidence type="ECO:0000313" key="3">
    <source>
        <dbReference type="Proteomes" id="UP000463983"/>
    </source>
</evidence>
<dbReference type="RefSeq" id="WP_161931640.1">
    <property type="nucleotide sequence ID" value="NZ_CP047901.1"/>
</dbReference>
<proteinExistence type="predicted"/>
<organism evidence="2 3">
    <name type="scientific">Candidatus Chazhemtobacterium aquaticus</name>
    <dbReference type="NCBI Taxonomy" id="2715735"/>
    <lineage>
        <taxon>Bacteria</taxon>
        <taxon>Candidatus Chazhemtobacteraceae</taxon>
        <taxon>Candidatus Chazhemtobacterium</taxon>
    </lineage>
</organism>
<keyword evidence="3" id="KW-1185">Reference proteome</keyword>
<name>A0A857N5J7_9BACT</name>
<accession>A0A857N5J7</accession>